<comment type="caution">
    <text evidence="3">The sequence shown here is derived from an EMBL/GenBank/DDBJ whole genome shotgun (WGS) entry which is preliminary data.</text>
</comment>
<evidence type="ECO:0000259" key="2">
    <source>
        <dbReference type="PROSITE" id="PS50914"/>
    </source>
</evidence>
<dbReference type="STRING" id="1219065.VPR01S_28_00050"/>
<dbReference type="EMBL" id="BATJ01000028">
    <property type="protein sequence ID" value="GAD69350.1"/>
    <property type="molecule type" value="Genomic_DNA"/>
</dbReference>
<evidence type="ECO:0000313" key="3">
    <source>
        <dbReference type="EMBL" id="GAD69350.1"/>
    </source>
</evidence>
<accession>U3A6N7</accession>
<dbReference type="PROSITE" id="PS50914">
    <property type="entry name" value="BON"/>
    <property type="match status" value="2"/>
</dbReference>
<reference evidence="3 4" key="1">
    <citation type="submission" date="2013-09" db="EMBL/GenBank/DDBJ databases">
        <title>Whole genome shotgun sequence of Vibrio proteolyticus NBRC 13287.</title>
        <authorList>
            <person name="Isaki S."/>
            <person name="Hosoyama A."/>
            <person name="Numata M."/>
            <person name="Hashimoto M."/>
            <person name="Hosoyama Y."/>
            <person name="Tsuchikane K."/>
            <person name="Noguchi M."/>
            <person name="Hirakata S."/>
            <person name="Ichikawa N."/>
            <person name="Ohji S."/>
            <person name="Yamazoe A."/>
            <person name="Fujita N."/>
        </authorList>
    </citation>
    <scope>NUCLEOTIDE SEQUENCE [LARGE SCALE GENOMIC DNA]</scope>
    <source>
        <strain evidence="3 4">NBRC 13287</strain>
    </source>
</reference>
<evidence type="ECO:0000256" key="1">
    <source>
        <dbReference type="SAM" id="SignalP"/>
    </source>
</evidence>
<dbReference type="InterPro" id="IPR051686">
    <property type="entry name" value="Lipoprotein_DolP"/>
</dbReference>
<feature type="domain" description="BON" evidence="2">
    <location>
        <begin position="115"/>
        <end position="183"/>
    </location>
</feature>
<protein>
    <recommendedName>
        <fullName evidence="2">BON domain-containing protein</fullName>
    </recommendedName>
</protein>
<dbReference type="Proteomes" id="UP000016570">
    <property type="component" value="Unassembled WGS sequence"/>
</dbReference>
<dbReference type="InterPro" id="IPR014004">
    <property type="entry name" value="Transpt-assoc_nodulatn_dom_bac"/>
</dbReference>
<gene>
    <name evidence="3" type="ORF">VPR01S_28_00050</name>
</gene>
<dbReference type="SMART" id="SM00749">
    <property type="entry name" value="BON"/>
    <property type="match status" value="2"/>
</dbReference>
<dbReference type="InterPro" id="IPR007055">
    <property type="entry name" value="BON_dom"/>
</dbReference>
<keyword evidence="1" id="KW-0732">Signal</keyword>
<proteinExistence type="predicted"/>
<dbReference type="Gene3D" id="3.30.1340.30">
    <property type="match status" value="2"/>
</dbReference>
<name>U3A6N7_VIBPR</name>
<dbReference type="PANTHER" id="PTHR34606">
    <property type="entry name" value="BON DOMAIN-CONTAINING PROTEIN"/>
    <property type="match status" value="1"/>
</dbReference>
<keyword evidence="4" id="KW-1185">Reference proteome</keyword>
<feature type="signal peptide" evidence="1">
    <location>
        <begin position="1"/>
        <end position="23"/>
    </location>
</feature>
<dbReference type="eggNOG" id="COG2823">
    <property type="taxonomic scope" value="Bacteria"/>
</dbReference>
<dbReference type="PANTHER" id="PTHR34606:SF15">
    <property type="entry name" value="BON DOMAIN-CONTAINING PROTEIN"/>
    <property type="match status" value="1"/>
</dbReference>
<organism evidence="3 4">
    <name type="scientific">Vibrio proteolyticus NBRC 13287</name>
    <dbReference type="NCBI Taxonomy" id="1219065"/>
    <lineage>
        <taxon>Bacteria</taxon>
        <taxon>Pseudomonadati</taxon>
        <taxon>Pseudomonadota</taxon>
        <taxon>Gammaproteobacteria</taxon>
        <taxon>Vibrionales</taxon>
        <taxon>Vibrionaceae</taxon>
        <taxon>Vibrio</taxon>
    </lineage>
</organism>
<dbReference type="Pfam" id="PF04972">
    <property type="entry name" value="BON"/>
    <property type="match status" value="2"/>
</dbReference>
<feature type="chain" id="PRO_5004637735" description="BON domain-containing protein" evidence="1">
    <location>
        <begin position="24"/>
        <end position="184"/>
    </location>
</feature>
<dbReference type="RefSeq" id="WP_021707317.1">
    <property type="nucleotide sequence ID" value="NZ_BATJ01000028.1"/>
</dbReference>
<dbReference type="AlphaFoldDB" id="U3A6N7"/>
<evidence type="ECO:0000313" key="4">
    <source>
        <dbReference type="Proteomes" id="UP000016570"/>
    </source>
</evidence>
<feature type="domain" description="BON" evidence="2">
    <location>
        <begin position="34"/>
        <end position="102"/>
    </location>
</feature>
<sequence length="184" mass="19965">MKFSTLTQALILTLGVSVFSASAADSNQWKDSAQDGWIDGKAEATLLFNGNLNSFDINTDVKQGVVYLTGNVDSDVDKRLAGELVRNIDGVKKVDNQLTVMDEKQQSSDLKQDLVDSKIATVVKTSLLLEPDVNGSDINVDVEQGVVTLKGEVESDAMRQLALLLAKHTDDVKKVDDQLNVVTQ</sequence>